<dbReference type="Proteomes" id="UP000617634">
    <property type="component" value="Unassembled WGS sequence"/>
</dbReference>
<proteinExistence type="predicted"/>
<dbReference type="RefSeq" id="WP_159108060.1">
    <property type="nucleotide sequence ID" value="NZ_JADZGI010000001.1"/>
</dbReference>
<organism evidence="1 2">
    <name type="scientific">Novosphingobium aureum</name>
    <dbReference type="NCBI Taxonomy" id="2792964"/>
    <lineage>
        <taxon>Bacteria</taxon>
        <taxon>Pseudomonadati</taxon>
        <taxon>Pseudomonadota</taxon>
        <taxon>Alphaproteobacteria</taxon>
        <taxon>Sphingomonadales</taxon>
        <taxon>Sphingomonadaceae</taxon>
        <taxon>Novosphingobium</taxon>
    </lineage>
</organism>
<reference evidence="1" key="1">
    <citation type="submission" date="2020-11" db="EMBL/GenBank/DDBJ databases">
        <title>Novosphingobium aureum sp. nov., a marine bacterium isolated from sediment of a salt flat.</title>
        <authorList>
            <person name="Yoo Y."/>
            <person name="Kim J.-J."/>
        </authorList>
    </citation>
    <scope>NUCLEOTIDE SEQUENCE</scope>
    <source>
        <strain evidence="1">YJ-S2-02</strain>
    </source>
</reference>
<keyword evidence="2" id="KW-1185">Reference proteome</keyword>
<evidence type="ECO:0000313" key="2">
    <source>
        <dbReference type="Proteomes" id="UP000617634"/>
    </source>
</evidence>
<comment type="caution">
    <text evidence="1">The sequence shown here is derived from an EMBL/GenBank/DDBJ whole genome shotgun (WGS) entry which is preliminary data.</text>
</comment>
<gene>
    <name evidence="1" type="ORF">I5E68_12070</name>
</gene>
<sequence length="58" mass="6454">MTDNPTAHPIEDASDAELEAMQRYGITRVPAAVYLVGPYRYSKLADALAEAKRREIAF</sequence>
<dbReference type="AlphaFoldDB" id="A0A931HE01"/>
<dbReference type="EMBL" id="JADZGI010000001">
    <property type="protein sequence ID" value="MBH0113683.1"/>
    <property type="molecule type" value="Genomic_DNA"/>
</dbReference>
<protein>
    <submittedName>
        <fullName evidence="1">Uncharacterized protein</fullName>
    </submittedName>
</protein>
<evidence type="ECO:0000313" key="1">
    <source>
        <dbReference type="EMBL" id="MBH0113683.1"/>
    </source>
</evidence>
<accession>A0A931HE01</accession>
<name>A0A931HE01_9SPHN</name>